<keyword evidence="2" id="KW-0333">Golgi apparatus</keyword>
<dbReference type="InterPro" id="IPR014812">
    <property type="entry name" value="Vps51"/>
</dbReference>
<evidence type="ECO:0000256" key="1">
    <source>
        <dbReference type="ARBA" id="ARBA00006080"/>
    </source>
</evidence>
<dbReference type="EMBL" id="JAEPRD010000022">
    <property type="protein sequence ID" value="KAG2207938.1"/>
    <property type="molecule type" value="Genomic_DNA"/>
</dbReference>
<dbReference type="GO" id="GO:1990745">
    <property type="term" value="C:EARP complex"/>
    <property type="evidence" value="ECO:0007669"/>
    <property type="project" value="TreeGrafter"/>
</dbReference>
<dbReference type="GO" id="GO:0032456">
    <property type="term" value="P:endocytic recycling"/>
    <property type="evidence" value="ECO:0007669"/>
    <property type="project" value="TreeGrafter"/>
</dbReference>
<comment type="similarity">
    <text evidence="1 2">Belongs to the VPS51 family.</text>
</comment>
<comment type="caution">
    <text evidence="3">The sequence shown here is derived from an EMBL/GenBank/DDBJ whole genome shotgun (WGS) entry which is preliminary data.</text>
</comment>
<keyword evidence="2" id="KW-0813">Transport</keyword>
<comment type="subcellular location">
    <subcellularLocation>
        <location evidence="2">Golgi apparatus</location>
        <location evidence="2">trans-Golgi network</location>
    </subcellularLocation>
</comment>
<comment type="function">
    <text evidence="2">Acts as component of the GARP complex that is involved in retrograde transport from early and late endosomes to the trans-Golgi network (TGN).</text>
</comment>
<evidence type="ECO:0000313" key="4">
    <source>
        <dbReference type="Proteomes" id="UP000603453"/>
    </source>
</evidence>
<dbReference type="GO" id="GO:0015031">
    <property type="term" value="P:protein transport"/>
    <property type="evidence" value="ECO:0007669"/>
    <property type="project" value="UniProtKB-UniRule"/>
</dbReference>
<dbReference type="OrthoDB" id="203678at2759"/>
<evidence type="ECO:0000256" key="2">
    <source>
        <dbReference type="RuleBase" id="RU368010"/>
    </source>
</evidence>
<dbReference type="GO" id="GO:0000938">
    <property type="term" value="C:GARP complex"/>
    <property type="evidence" value="ECO:0007669"/>
    <property type="project" value="UniProtKB-UniRule"/>
</dbReference>
<dbReference type="GO" id="GO:0007030">
    <property type="term" value="P:Golgi organization"/>
    <property type="evidence" value="ECO:0007669"/>
    <property type="project" value="UniProtKB-UniRule"/>
</dbReference>
<dbReference type="GO" id="GO:0048193">
    <property type="term" value="P:Golgi vesicle transport"/>
    <property type="evidence" value="ECO:0007669"/>
    <property type="project" value="TreeGrafter"/>
</dbReference>
<keyword evidence="2" id="KW-0653">Protein transport</keyword>
<keyword evidence="2" id="KW-0445">Lipid transport</keyword>
<dbReference type="PANTHER" id="PTHR15954:SF4">
    <property type="entry name" value="VACUOLAR PROTEIN SORTING-ASSOCIATED PROTEIN 51 HOMOLOG"/>
    <property type="match status" value="1"/>
</dbReference>
<organism evidence="3 4">
    <name type="scientific">Mucor saturninus</name>
    <dbReference type="NCBI Taxonomy" id="64648"/>
    <lineage>
        <taxon>Eukaryota</taxon>
        <taxon>Fungi</taxon>
        <taxon>Fungi incertae sedis</taxon>
        <taxon>Mucoromycota</taxon>
        <taxon>Mucoromycotina</taxon>
        <taxon>Mucoromycetes</taxon>
        <taxon>Mucorales</taxon>
        <taxon>Mucorineae</taxon>
        <taxon>Mucoraceae</taxon>
        <taxon>Mucor</taxon>
    </lineage>
</organism>
<name>A0A8H7V945_9FUNG</name>
<accession>A0A8H7V945</accession>
<reference evidence="3" key="1">
    <citation type="submission" date="2020-12" db="EMBL/GenBank/DDBJ databases">
        <title>Metabolic potential, ecology and presence of endohyphal bacteria is reflected in genomic diversity of Mucoromycotina.</title>
        <authorList>
            <person name="Muszewska A."/>
            <person name="Okrasinska A."/>
            <person name="Steczkiewicz K."/>
            <person name="Drgas O."/>
            <person name="Orlowska M."/>
            <person name="Perlinska-Lenart U."/>
            <person name="Aleksandrzak-Piekarczyk T."/>
            <person name="Szatraj K."/>
            <person name="Zielenkiewicz U."/>
            <person name="Pilsyk S."/>
            <person name="Malc E."/>
            <person name="Mieczkowski P."/>
            <person name="Kruszewska J.S."/>
            <person name="Biernat P."/>
            <person name="Pawlowska J."/>
        </authorList>
    </citation>
    <scope>NUCLEOTIDE SEQUENCE</scope>
    <source>
        <strain evidence="3">WA0000017839</strain>
    </source>
</reference>
<feature type="non-terminal residue" evidence="3">
    <location>
        <position position="1"/>
    </location>
</feature>
<dbReference type="PANTHER" id="PTHR15954">
    <property type="entry name" value="VACUOLAR PROTEIN SORTING-ASSOCIATED PROTEIN 51 HOMOLOG"/>
    <property type="match status" value="1"/>
</dbReference>
<dbReference type="GO" id="GO:0042147">
    <property type="term" value="P:retrograde transport, endosome to Golgi"/>
    <property type="evidence" value="ECO:0007669"/>
    <property type="project" value="UniProtKB-UniRule"/>
</dbReference>
<comment type="subunit">
    <text evidence="2">Component of the Golgi-associated retrograde protein (GARP) complex.</text>
</comment>
<dbReference type="Proteomes" id="UP000603453">
    <property type="component" value="Unassembled WGS sequence"/>
</dbReference>
<dbReference type="GO" id="GO:0016020">
    <property type="term" value="C:membrane"/>
    <property type="evidence" value="ECO:0007669"/>
    <property type="project" value="TreeGrafter"/>
</dbReference>
<proteinExistence type="inferred from homology"/>
<protein>
    <recommendedName>
        <fullName evidence="2">Vacuolar protein sorting-associated protein 51 homolog</fullName>
    </recommendedName>
</protein>
<gene>
    <name evidence="3" type="ORF">INT47_010922</name>
</gene>
<sequence>VTGSFNCKIYRLTCVLDHVNKFITSLQEIAGKGDSTEFNTDEIAGFIQDTQAWLVDHIINLCLLPLKECLDVNNRETLSRIQNGIKTIWQKIRNRFENVHKTSELDKASLQILMLVGSRLCYDLADNGIFQVYSIFSSRFCKQRTKAPKTSSNSPYRSPDLNAKIEPRVIPDMNNMIEGYLQTGQTLLNKQMMQEGYRLSTKIQEAYLLSTLTNVSQVSEIWYLVFNRLKYTERLVEAVYPQQQHNTPQGTSIDNSESEYDYGPYSTKNVIQSTHSLTTVSSVSEVQPLPSSTKFGSNDMTLNMMNNIDKLFAERVDVYGKVEPTPSGVCKGLILILLKAFLEVTREMQMNTVHYQQIQVDIEYIKRIVWPYTGDEKWASIVLQEVLSGVYARCLSPISISQDELALILTP</sequence>
<keyword evidence="4" id="KW-1185">Reference proteome</keyword>
<evidence type="ECO:0000313" key="3">
    <source>
        <dbReference type="EMBL" id="KAG2207938.1"/>
    </source>
</evidence>
<dbReference type="AlphaFoldDB" id="A0A8H7V945"/>
<dbReference type="GO" id="GO:0006869">
    <property type="term" value="P:lipid transport"/>
    <property type="evidence" value="ECO:0007669"/>
    <property type="project" value="UniProtKB-UniRule"/>
</dbReference>
<dbReference type="GO" id="GO:0005829">
    <property type="term" value="C:cytosol"/>
    <property type="evidence" value="ECO:0007669"/>
    <property type="project" value="GOC"/>
</dbReference>